<name>A0A6P8EI45_PUNGR</name>
<evidence type="ECO:0000313" key="2">
    <source>
        <dbReference type="Proteomes" id="UP000515151"/>
    </source>
</evidence>
<keyword evidence="1" id="KW-0175">Coiled coil</keyword>
<reference evidence="2" key="1">
    <citation type="journal article" date="2020" name="Plant Biotechnol. J.">
        <title>The pomegranate (Punica granatum L.) draft genome dissects genetic divergence between soft- and hard-seeded cultivars.</title>
        <authorList>
            <person name="Luo X."/>
            <person name="Li H."/>
            <person name="Wu Z."/>
            <person name="Yao W."/>
            <person name="Zhao P."/>
            <person name="Cao D."/>
            <person name="Yu H."/>
            <person name="Li K."/>
            <person name="Poudel K."/>
            <person name="Zhao D."/>
            <person name="Zhang F."/>
            <person name="Xia X."/>
            <person name="Chen L."/>
            <person name="Wang Q."/>
            <person name="Jing D."/>
            <person name="Cao S."/>
        </authorList>
    </citation>
    <scope>NUCLEOTIDE SEQUENCE [LARGE SCALE GENOMIC DNA]</scope>
    <source>
        <strain evidence="2">cv. Tunisia</strain>
    </source>
</reference>
<organism evidence="2 3">
    <name type="scientific">Punica granatum</name>
    <name type="common">Pomegranate</name>
    <dbReference type="NCBI Taxonomy" id="22663"/>
    <lineage>
        <taxon>Eukaryota</taxon>
        <taxon>Viridiplantae</taxon>
        <taxon>Streptophyta</taxon>
        <taxon>Embryophyta</taxon>
        <taxon>Tracheophyta</taxon>
        <taxon>Spermatophyta</taxon>
        <taxon>Magnoliopsida</taxon>
        <taxon>eudicotyledons</taxon>
        <taxon>Gunneridae</taxon>
        <taxon>Pentapetalae</taxon>
        <taxon>rosids</taxon>
        <taxon>malvids</taxon>
        <taxon>Myrtales</taxon>
        <taxon>Lythraceae</taxon>
        <taxon>Punica</taxon>
    </lineage>
</organism>
<proteinExistence type="predicted"/>
<sequence length="248" mass="28359">MASECGSSDVDTSCQNHPSQWLLVTLSEFEGKMKAIKSLLGPTSSEVKPRRQEEILKVLEDLKRWFSSLAESHDQLRSNPKEEVTLGRCDDPRMMESSGSMIEDPEISDPILEKKFMQNGLDEKPANKVPQDMIISSTLREFRIIGRFEREKSEAQSKFEVIRLIEENLREQAELVRRNEEKRGIIRRLQSEIKGLRAEMRTLQECLACRKINPVRINSGSTKSSLFKISRLGVMGRIFGRSLSQTTS</sequence>
<accession>A0A6P8EI45</accession>
<dbReference type="OrthoDB" id="1924020at2759"/>
<evidence type="ECO:0000313" key="3">
    <source>
        <dbReference type="RefSeq" id="XP_031405046.1"/>
    </source>
</evidence>
<dbReference type="GeneID" id="116213992"/>
<evidence type="ECO:0000256" key="1">
    <source>
        <dbReference type="SAM" id="Coils"/>
    </source>
</evidence>
<keyword evidence="2" id="KW-1185">Reference proteome</keyword>
<gene>
    <name evidence="3" type="primary">LOC116213992</name>
</gene>
<protein>
    <submittedName>
        <fullName evidence="3">Uncharacterized protein LOC116213992</fullName>
    </submittedName>
</protein>
<reference evidence="3" key="2">
    <citation type="submission" date="2025-08" db="UniProtKB">
        <authorList>
            <consortium name="RefSeq"/>
        </authorList>
    </citation>
    <scope>IDENTIFICATION</scope>
    <source>
        <tissue evidence="3">Leaf</tissue>
    </source>
</reference>
<dbReference type="AlphaFoldDB" id="A0A6P8EI45"/>
<dbReference type="Proteomes" id="UP000515151">
    <property type="component" value="Chromosome 7"/>
</dbReference>
<dbReference type="RefSeq" id="XP_031405046.1">
    <property type="nucleotide sequence ID" value="XM_031549186.1"/>
</dbReference>
<feature type="coiled-coil region" evidence="1">
    <location>
        <begin position="162"/>
        <end position="206"/>
    </location>
</feature>